<evidence type="ECO:0000256" key="1">
    <source>
        <dbReference type="SAM" id="Phobius"/>
    </source>
</evidence>
<reference evidence="2 3" key="1">
    <citation type="submission" date="2019-05" db="EMBL/GenBank/DDBJ databases">
        <authorList>
            <person name="Narsing Rao M.P."/>
            <person name="Li W.J."/>
        </authorList>
    </citation>
    <scope>NUCLEOTIDE SEQUENCE [LARGE SCALE GENOMIC DNA]</scope>
    <source>
        <strain evidence="2 3">SYSU_K30003</strain>
    </source>
</reference>
<keyword evidence="1" id="KW-0472">Membrane</keyword>
<evidence type="ECO:0008006" key="4">
    <source>
        <dbReference type="Google" id="ProtNLM"/>
    </source>
</evidence>
<sequence length="142" mass="15040">MVEFVLFLHVLGSLAVGFYLLLPFVAMRLSGLDPHAQVGFAKGIFGLNRIGQWLLIVQFLTGGYLISKAGVSVPWMIVVIVLFVALGAMSGMIAGPLKRIIANGGEGKAAAAKDASKLSTFSGVASLLVLVLLILMYYSDII</sequence>
<dbReference type="EMBL" id="VCIW01000011">
    <property type="protein sequence ID" value="TLS51031.1"/>
    <property type="molecule type" value="Genomic_DNA"/>
</dbReference>
<proteinExistence type="predicted"/>
<dbReference type="AlphaFoldDB" id="A0A5R9G5G9"/>
<keyword evidence="1" id="KW-1133">Transmembrane helix</keyword>
<feature type="transmembrane region" description="Helical" evidence="1">
    <location>
        <begin position="73"/>
        <end position="97"/>
    </location>
</feature>
<name>A0A5R9G5G9_9BACL</name>
<feature type="transmembrane region" description="Helical" evidence="1">
    <location>
        <begin position="118"/>
        <end position="138"/>
    </location>
</feature>
<keyword evidence="1" id="KW-0812">Transmembrane</keyword>
<evidence type="ECO:0000313" key="3">
    <source>
        <dbReference type="Proteomes" id="UP000309676"/>
    </source>
</evidence>
<organism evidence="2 3">
    <name type="scientific">Paenibacillus antri</name>
    <dbReference type="NCBI Taxonomy" id="2582848"/>
    <lineage>
        <taxon>Bacteria</taxon>
        <taxon>Bacillati</taxon>
        <taxon>Bacillota</taxon>
        <taxon>Bacilli</taxon>
        <taxon>Bacillales</taxon>
        <taxon>Paenibacillaceae</taxon>
        <taxon>Paenibacillus</taxon>
    </lineage>
</organism>
<comment type="caution">
    <text evidence="2">The sequence shown here is derived from an EMBL/GenBank/DDBJ whole genome shotgun (WGS) entry which is preliminary data.</text>
</comment>
<dbReference type="Proteomes" id="UP000309676">
    <property type="component" value="Unassembled WGS sequence"/>
</dbReference>
<feature type="transmembrane region" description="Helical" evidence="1">
    <location>
        <begin position="6"/>
        <end position="29"/>
    </location>
</feature>
<dbReference type="OrthoDB" id="2886943at2"/>
<protein>
    <recommendedName>
        <fullName evidence="4">DUF2269 family protein</fullName>
    </recommendedName>
</protein>
<gene>
    <name evidence="2" type="ORF">FE782_16705</name>
</gene>
<accession>A0A5R9G5G9</accession>
<keyword evidence="3" id="KW-1185">Reference proteome</keyword>
<dbReference type="RefSeq" id="WP_138195383.1">
    <property type="nucleotide sequence ID" value="NZ_VCIW01000011.1"/>
</dbReference>
<evidence type="ECO:0000313" key="2">
    <source>
        <dbReference type="EMBL" id="TLS51031.1"/>
    </source>
</evidence>